<dbReference type="GO" id="GO:0004386">
    <property type="term" value="F:helicase activity"/>
    <property type="evidence" value="ECO:0007669"/>
    <property type="project" value="UniProtKB-KW"/>
</dbReference>
<dbReference type="CDD" id="cd19067">
    <property type="entry name" value="PfuEndoQ-like"/>
    <property type="match status" value="1"/>
</dbReference>
<organism evidence="1 2">
    <name type="scientific">Candidatus Liptonbacteria bacterium RIFCSPLOWO2_01_FULL_56_20</name>
    <dbReference type="NCBI Taxonomy" id="1798652"/>
    <lineage>
        <taxon>Bacteria</taxon>
        <taxon>Candidatus Liptoniibacteriota</taxon>
    </lineage>
</organism>
<reference evidence="1 2" key="1">
    <citation type="journal article" date="2016" name="Nat. Commun.">
        <title>Thousands of microbial genomes shed light on interconnected biogeochemical processes in an aquifer system.</title>
        <authorList>
            <person name="Anantharaman K."/>
            <person name="Brown C.T."/>
            <person name="Hug L.A."/>
            <person name="Sharon I."/>
            <person name="Castelle C.J."/>
            <person name="Probst A.J."/>
            <person name="Thomas B.C."/>
            <person name="Singh A."/>
            <person name="Wilkins M.J."/>
            <person name="Karaoz U."/>
            <person name="Brodie E.L."/>
            <person name="Williams K.H."/>
            <person name="Hubbard S.S."/>
            <person name="Banfield J.F."/>
        </authorList>
    </citation>
    <scope>NUCLEOTIDE SEQUENCE [LARGE SCALE GENOMIC DNA]</scope>
</reference>
<keyword evidence="1" id="KW-0067">ATP-binding</keyword>
<gene>
    <name evidence="1" type="ORF">A3A43_02630</name>
</gene>
<keyword evidence="1" id="KW-0347">Helicase</keyword>
<dbReference type="EMBL" id="MHLC01000009">
    <property type="protein sequence ID" value="OGZ01498.1"/>
    <property type="molecule type" value="Genomic_DNA"/>
</dbReference>
<name>A0A1G2CM25_9BACT</name>
<dbReference type="InterPro" id="IPR016195">
    <property type="entry name" value="Pol/histidinol_Pase-like"/>
</dbReference>
<keyword evidence="1" id="KW-0547">Nucleotide-binding</keyword>
<dbReference type="PANTHER" id="PTHR40084">
    <property type="entry name" value="PHOSPHOHYDROLASE, PHP FAMILY"/>
    <property type="match status" value="1"/>
</dbReference>
<dbReference type="Gene3D" id="3.20.20.140">
    <property type="entry name" value="Metal-dependent hydrolases"/>
    <property type="match status" value="1"/>
</dbReference>
<protein>
    <submittedName>
        <fullName evidence="1">DNA helicase UvrD</fullName>
    </submittedName>
</protein>
<evidence type="ECO:0000313" key="1">
    <source>
        <dbReference type="EMBL" id="OGZ01498.1"/>
    </source>
</evidence>
<dbReference type="PANTHER" id="PTHR40084:SF1">
    <property type="entry name" value="PHOSPHOTRANSFERASE"/>
    <property type="match status" value="1"/>
</dbReference>
<keyword evidence="1" id="KW-0378">Hydrolase</keyword>
<evidence type="ECO:0000313" key="2">
    <source>
        <dbReference type="Proteomes" id="UP000178495"/>
    </source>
</evidence>
<comment type="caution">
    <text evidence="1">The sequence shown here is derived from an EMBL/GenBank/DDBJ whole genome shotgun (WGS) entry which is preliminary data.</text>
</comment>
<sequence>MEFIADMEIHSKYARAVSPQMVLENLALWGAKKGIAVLGTGDFTHPLWFGDIKEKLEPAEPGLYRIKESYASHEAAPHDPRATRFMLSGEISCIYSKNGAVRRVHHLVYAPSIEAAEKINTQLGWVGNLKSDGRPIIGIDSKELLKIALAASPDCALVPAHVWTPWFGVFGSKSGFNSLEECFDELTGQIFAIETGLSSDPPMNWRIPFLDSKAVISSSDSHSLPRIGREATMFDADLSYAGIMNALRTRDRSLVGTVEFFPEEGRYHYDGHRDCNVAWSPEETKSHKGICTVCGKPVTVGVMARVDELAAKDRPAGFKPAWAKPFYNFVPFDEVIAEALGVGAGAKSVWKVHGEALQRFGSEFEILLRASESDLRAGLQPEVAEAVVRMRAGKVHITPGYDGEYGKISIFDDAERAGGKPQKSLF</sequence>
<dbReference type="SUPFAM" id="SSF89550">
    <property type="entry name" value="PHP domain-like"/>
    <property type="match status" value="1"/>
</dbReference>
<accession>A0A1G2CM25</accession>
<dbReference type="Proteomes" id="UP000178495">
    <property type="component" value="Unassembled WGS sequence"/>
</dbReference>
<dbReference type="AlphaFoldDB" id="A0A1G2CM25"/>
<proteinExistence type="predicted"/>
<dbReference type="STRING" id="1798652.A3A43_02630"/>